<keyword evidence="1" id="KW-0472">Membrane</keyword>
<protein>
    <submittedName>
        <fullName evidence="2">Uncharacterized protein</fullName>
    </submittedName>
</protein>
<keyword evidence="1" id="KW-0812">Transmembrane</keyword>
<keyword evidence="1" id="KW-1133">Transmembrane helix</keyword>
<dbReference type="EMBL" id="JAYGHT010000015">
    <property type="protein sequence ID" value="MEA5518745.1"/>
    <property type="molecule type" value="Genomic_DNA"/>
</dbReference>
<reference evidence="2 3" key="1">
    <citation type="submission" date="2023-12" db="EMBL/GenBank/DDBJ databases">
        <title>Baltic Sea Cyanobacteria.</title>
        <authorList>
            <person name="Delbaje E."/>
            <person name="Fewer D.P."/>
            <person name="Shishido T.K."/>
        </authorList>
    </citation>
    <scope>NUCLEOTIDE SEQUENCE [LARGE SCALE GENOMIC DNA]</scope>
    <source>
        <strain evidence="2 3">CCNP 1315</strain>
    </source>
</reference>
<comment type="caution">
    <text evidence="2">The sequence shown here is derived from an EMBL/GenBank/DDBJ whole genome shotgun (WGS) entry which is preliminary data.</text>
</comment>
<evidence type="ECO:0000256" key="1">
    <source>
        <dbReference type="SAM" id="Phobius"/>
    </source>
</evidence>
<gene>
    <name evidence="2" type="ORF">VB854_07250</name>
</gene>
<feature type="transmembrane region" description="Helical" evidence="1">
    <location>
        <begin position="16"/>
        <end position="37"/>
    </location>
</feature>
<organism evidence="2 3">
    <name type="scientific">Limnoraphis robusta CCNP1315</name>
    <dbReference type="NCBI Taxonomy" id="3110306"/>
    <lineage>
        <taxon>Bacteria</taxon>
        <taxon>Bacillati</taxon>
        <taxon>Cyanobacteriota</taxon>
        <taxon>Cyanophyceae</taxon>
        <taxon>Oscillatoriophycideae</taxon>
        <taxon>Oscillatoriales</taxon>
        <taxon>Sirenicapillariaceae</taxon>
        <taxon>Limnoraphis</taxon>
    </lineage>
</organism>
<proteinExistence type="predicted"/>
<evidence type="ECO:0000313" key="3">
    <source>
        <dbReference type="Proteomes" id="UP001301728"/>
    </source>
</evidence>
<accession>A0ABU5TVL4</accession>
<keyword evidence="3" id="KW-1185">Reference proteome</keyword>
<evidence type="ECO:0000313" key="2">
    <source>
        <dbReference type="EMBL" id="MEA5518745.1"/>
    </source>
</evidence>
<sequence>MVLTLERTSKLANLSHTLLTIVGSGAVICSVIGLTIPTMHRDKDNIWHVMKNWGAIGLIASSGLTMVWASKQLEWLNPEINAIEKAQIAQGKHSIASWLFQANKLNSDIAQSLISENSPVQQRQQAEILEAAFQEGLQRGYDEAMQSLPETETAISRNGETGKMQEISNLSPELIEMVQIEILDGKSESKIIMETLGMRGRNYKQGREIVRQIKRLMESDHE</sequence>
<feature type="transmembrane region" description="Helical" evidence="1">
    <location>
        <begin position="49"/>
        <end position="69"/>
    </location>
</feature>
<name>A0ABU5TVL4_9CYAN</name>
<dbReference type="RefSeq" id="WP_323272565.1">
    <property type="nucleotide sequence ID" value="NZ_JAYGHT010000015.1"/>
</dbReference>
<dbReference type="Proteomes" id="UP001301728">
    <property type="component" value="Unassembled WGS sequence"/>
</dbReference>